<dbReference type="Proteomes" id="UP000688137">
    <property type="component" value="Unassembled WGS sequence"/>
</dbReference>
<gene>
    <name evidence="1" type="ORF">PPRIM_AZ9-3.1.T0580147</name>
</gene>
<evidence type="ECO:0000313" key="2">
    <source>
        <dbReference type="Proteomes" id="UP000688137"/>
    </source>
</evidence>
<evidence type="ECO:0000313" key="1">
    <source>
        <dbReference type="EMBL" id="CAD8077506.1"/>
    </source>
</evidence>
<proteinExistence type="predicted"/>
<organism evidence="1 2">
    <name type="scientific">Paramecium primaurelia</name>
    <dbReference type="NCBI Taxonomy" id="5886"/>
    <lineage>
        <taxon>Eukaryota</taxon>
        <taxon>Sar</taxon>
        <taxon>Alveolata</taxon>
        <taxon>Ciliophora</taxon>
        <taxon>Intramacronucleata</taxon>
        <taxon>Oligohymenophorea</taxon>
        <taxon>Peniculida</taxon>
        <taxon>Parameciidae</taxon>
        <taxon>Paramecium</taxon>
    </lineage>
</organism>
<protein>
    <submittedName>
        <fullName evidence="1">Uncharacterized protein</fullName>
    </submittedName>
</protein>
<comment type="caution">
    <text evidence="1">The sequence shown here is derived from an EMBL/GenBank/DDBJ whole genome shotgun (WGS) entry which is preliminary data.</text>
</comment>
<reference evidence="1" key="1">
    <citation type="submission" date="2021-01" db="EMBL/GenBank/DDBJ databases">
        <authorList>
            <consortium name="Genoscope - CEA"/>
            <person name="William W."/>
        </authorList>
    </citation>
    <scope>NUCLEOTIDE SEQUENCE</scope>
</reference>
<keyword evidence="2" id="KW-1185">Reference proteome</keyword>
<sequence length="71" mass="8944">MRQIKRSTQLISNVINWLQYQKGSYAIRKRDNYQWINSWESIFAYKKMETNQQLMIFFFKKEERWHKYCGL</sequence>
<name>A0A8S1MKZ8_PARPR</name>
<dbReference type="AlphaFoldDB" id="A0A8S1MKZ8"/>
<accession>A0A8S1MKZ8</accession>
<dbReference type="EMBL" id="CAJJDM010000059">
    <property type="protein sequence ID" value="CAD8077506.1"/>
    <property type="molecule type" value="Genomic_DNA"/>
</dbReference>